<dbReference type="AlphaFoldDB" id="A0AAV9B358"/>
<feature type="compositionally biased region" description="Basic residues" evidence="1">
    <location>
        <begin position="221"/>
        <end position="230"/>
    </location>
</feature>
<feature type="region of interest" description="Disordered" evidence="1">
    <location>
        <begin position="192"/>
        <end position="244"/>
    </location>
</feature>
<name>A0AAV9B358_ACOGR</name>
<evidence type="ECO:0000313" key="3">
    <source>
        <dbReference type="Proteomes" id="UP001179952"/>
    </source>
</evidence>
<proteinExistence type="predicted"/>
<evidence type="ECO:0000256" key="1">
    <source>
        <dbReference type="SAM" id="MobiDB-lite"/>
    </source>
</evidence>
<organism evidence="2 3">
    <name type="scientific">Acorus gramineus</name>
    <name type="common">Dwarf sweet flag</name>
    <dbReference type="NCBI Taxonomy" id="55184"/>
    <lineage>
        <taxon>Eukaryota</taxon>
        <taxon>Viridiplantae</taxon>
        <taxon>Streptophyta</taxon>
        <taxon>Embryophyta</taxon>
        <taxon>Tracheophyta</taxon>
        <taxon>Spermatophyta</taxon>
        <taxon>Magnoliopsida</taxon>
        <taxon>Liliopsida</taxon>
        <taxon>Acoraceae</taxon>
        <taxon>Acorus</taxon>
    </lineage>
</organism>
<protein>
    <submittedName>
        <fullName evidence="2">Uncharacterized protein</fullName>
    </submittedName>
</protein>
<reference evidence="2" key="1">
    <citation type="journal article" date="2023" name="Nat. Commun.">
        <title>Diploid and tetraploid genomes of Acorus and the evolution of monocots.</title>
        <authorList>
            <person name="Ma L."/>
            <person name="Liu K.W."/>
            <person name="Li Z."/>
            <person name="Hsiao Y.Y."/>
            <person name="Qi Y."/>
            <person name="Fu T."/>
            <person name="Tang G.D."/>
            <person name="Zhang D."/>
            <person name="Sun W.H."/>
            <person name="Liu D.K."/>
            <person name="Li Y."/>
            <person name="Chen G.Z."/>
            <person name="Liu X.D."/>
            <person name="Liao X.Y."/>
            <person name="Jiang Y.T."/>
            <person name="Yu X."/>
            <person name="Hao Y."/>
            <person name="Huang J."/>
            <person name="Zhao X.W."/>
            <person name="Ke S."/>
            <person name="Chen Y.Y."/>
            <person name="Wu W.L."/>
            <person name="Hsu J.L."/>
            <person name="Lin Y.F."/>
            <person name="Huang M.D."/>
            <person name="Li C.Y."/>
            <person name="Huang L."/>
            <person name="Wang Z.W."/>
            <person name="Zhao X."/>
            <person name="Zhong W.Y."/>
            <person name="Peng D.H."/>
            <person name="Ahmad S."/>
            <person name="Lan S."/>
            <person name="Zhang J.S."/>
            <person name="Tsai W.C."/>
            <person name="Van de Peer Y."/>
            <person name="Liu Z.J."/>
        </authorList>
    </citation>
    <scope>NUCLEOTIDE SEQUENCE</scope>
    <source>
        <strain evidence="2">SCP</strain>
    </source>
</reference>
<accession>A0AAV9B358</accession>
<dbReference type="Proteomes" id="UP001179952">
    <property type="component" value="Unassembled WGS sequence"/>
</dbReference>
<gene>
    <name evidence="2" type="ORF">QJS04_geneDACA004494</name>
</gene>
<reference evidence="2" key="2">
    <citation type="submission" date="2023-06" db="EMBL/GenBank/DDBJ databases">
        <authorList>
            <person name="Ma L."/>
            <person name="Liu K.-W."/>
            <person name="Li Z."/>
            <person name="Hsiao Y.-Y."/>
            <person name="Qi Y."/>
            <person name="Fu T."/>
            <person name="Tang G."/>
            <person name="Zhang D."/>
            <person name="Sun W.-H."/>
            <person name="Liu D.-K."/>
            <person name="Li Y."/>
            <person name="Chen G.-Z."/>
            <person name="Liu X.-D."/>
            <person name="Liao X.-Y."/>
            <person name="Jiang Y.-T."/>
            <person name="Yu X."/>
            <person name="Hao Y."/>
            <person name="Huang J."/>
            <person name="Zhao X.-W."/>
            <person name="Ke S."/>
            <person name="Chen Y.-Y."/>
            <person name="Wu W.-L."/>
            <person name="Hsu J.-L."/>
            <person name="Lin Y.-F."/>
            <person name="Huang M.-D."/>
            <person name="Li C.-Y."/>
            <person name="Huang L."/>
            <person name="Wang Z.-W."/>
            <person name="Zhao X."/>
            <person name="Zhong W.-Y."/>
            <person name="Peng D.-H."/>
            <person name="Ahmad S."/>
            <person name="Lan S."/>
            <person name="Zhang J.-S."/>
            <person name="Tsai W.-C."/>
            <person name="Van De Peer Y."/>
            <person name="Liu Z.-J."/>
        </authorList>
    </citation>
    <scope>NUCLEOTIDE SEQUENCE</scope>
    <source>
        <strain evidence="2">SCP</strain>
        <tissue evidence="2">Leaves</tissue>
    </source>
</reference>
<evidence type="ECO:0000313" key="2">
    <source>
        <dbReference type="EMBL" id="KAK1270805.1"/>
    </source>
</evidence>
<keyword evidence="3" id="KW-1185">Reference proteome</keyword>
<dbReference type="EMBL" id="JAUJYN010000005">
    <property type="protein sequence ID" value="KAK1270805.1"/>
    <property type="molecule type" value="Genomic_DNA"/>
</dbReference>
<sequence length="283" mass="31866">MIPGIVKDSQVEDNQVQNINENSLQDSDSIALGVCGFNEASREYEGHDLLSEDDKSEIESFLTSPITHEVVLRIQCGTEVLGIHIHDMLFEGRMTEGYVIDAYFDLLKVRIQDNPEVHWACLFGKHFAQVLGKHFMLFMRKREVNHGKGSFSVELPKCSENGDIVDKTIQNKSVSVHPMPSVECSQEKQLNILEPNPGSSTVSASSSPGEEPTQQSFGREIKRRKRHRRKNAENQEPAMRESSNCAHLKYNNILKDRTGRNTKEGLWWGNVRGLSGPPLPPTI</sequence>
<comment type="caution">
    <text evidence="2">The sequence shown here is derived from an EMBL/GenBank/DDBJ whole genome shotgun (WGS) entry which is preliminary data.</text>
</comment>